<keyword evidence="2" id="KW-1185">Reference proteome</keyword>
<sequence length="33" mass="3760">MWMSRAGDRVVAILALRSFMIADGKIARPSYLY</sequence>
<reference evidence="1 2" key="1">
    <citation type="submission" date="2010-12" db="EMBL/GenBank/DDBJ databases">
        <title>Complete sequence of Bacillus cellulosilyticus DSM 2522.</title>
        <authorList>
            <consortium name="US DOE Joint Genome Institute"/>
            <person name="Lucas S."/>
            <person name="Copeland A."/>
            <person name="Lapidus A."/>
            <person name="Cheng J.-F."/>
            <person name="Bruce D."/>
            <person name="Goodwin L."/>
            <person name="Pitluck S."/>
            <person name="Chertkov O."/>
            <person name="Detter J.C."/>
            <person name="Han C."/>
            <person name="Tapia R."/>
            <person name="Land M."/>
            <person name="Hauser L."/>
            <person name="Jeffries C."/>
            <person name="Kyrpides N."/>
            <person name="Ivanova N."/>
            <person name="Mikhailova N."/>
            <person name="Brumm P."/>
            <person name="Mead D."/>
            <person name="Woyke T."/>
        </authorList>
    </citation>
    <scope>NUCLEOTIDE SEQUENCE [LARGE SCALE GENOMIC DNA]</scope>
    <source>
        <strain evidence="2">ATCC 21833 / DSM 2522 / FERM P-1141 / JCM 9156 / N-4</strain>
    </source>
</reference>
<evidence type="ECO:0000313" key="2">
    <source>
        <dbReference type="Proteomes" id="UP000001401"/>
    </source>
</evidence>
<dbReference type="HOGENOM" id="CLU_3380459_0_0_9"/>
<accession>E6U209</accession>
<proteinExistence type="predicted"/>
<name>E6U209_EVAC2</name>
<dbReference type="EMBL" id="CP002394">
    <property type="protein sequence ID" value="ADU29253.1"/>
    <property type="molecule type" value="Genomic_DNA"/>
</dbReference>
<dbReference type="Proteomes" id="UP000001401">
    <property type="component" value="Chromosome"/>
</dbReference>
<gene>
    <name evidence="1" type="ordered locus">Bcell_0980</name>
</gene>
<evidence type="ECO:0000313" key="1">
    <source>
        <dbReference type="EMBL" id="ADU29253.1"/>
    </source>
</evidence>
<dbReference type="KEGG" id="bco:Bcell_0980"/>
<organism evidence="1 2">
    <name type="scientific">Evansella cellulosilytica (strain ATCC 21833 / DSM 2522 / FERM P-1141 / JCM 9156 / N-4)</name>
    <name type="common">Bacillus cellulosilyticus</name>
    <dbReference type="NCBI Taxonomy" id="649639"/>
    <lineage>
        <taxon>Bacteria</taxon>
        <taxon>Bacillati</taxon>
        <taxon>Bacillota</taxon>
        <taxon>Bacilli</taxon>
        <taxon>Bacillales</taxon>
        <taxon>Bacillaceae</taxon>
        <taxon>Evansella</taxon>
    </lineage>
</organism>
<protein>
    <submittedName>
        <fullName evidence="1">Uncharacterized protein</fullName>
    </submittedName>
</protein>
<dbReference type="STRING" id="649639.Bcell_0980"/>
<dbReference type="AlphaFoldDB" id="E6U209"/>